<evidence type="ECO:0000313" key="2">
    <source>
        <dbReference type="Proteomes" id="UP001058860"/>
    </source>
</evidence>
<sequence length="149" mass="16310">MGRITGDRTVDIAAPAETCFAIAADLERAPAWQSALQDVEVHERDAEGRPAVATLISDAKVRTITARWRLTYAEFTAITWEQERGDVKAMRGSWTFDESGGLTRATYALEVDPGRMLGLLLRGPGMVDKVRDYLLEGAADGLKRQAESA</sequence>
<dbReference type="Gene3D" id="3.30.530.20">
    <property type="match status" value="1"/>
</dbReference>
<name>A0ABY5PBF7_9ACTN</name>
<organism evidence="1 2">
    <name type="scientific">Svornostia abyssi</name>
    <dbReference type="NCBI Taxonomy" id="2898438"/>
    <lineage>
        <taxon>Bacteria</taxon>
        <taxon>Bacillati</taxon>
        <taxon>Actinomycetota</taxon>
        <taxon>Thermoleophilia</taxon>
        <taxon>Solirubrobacterales</taxon>
        <taxon>Baekduiaceae</taxon>
        <taxon>Svornostia</taxon>
    </lineage>
</organism>
<protein>
    <submittedName>
        <fullName evidence="1">SRPBCC family protein</fullName>
    </submittedName>
</protein>
<dbReference type="Proteomes" id="UP001058860">
    <property type="component" value="Chromosome"/>
</dbReference>
<evidence type="ECO:0000313" key="1">
    <source>
        <dbReference type="EMBL" id="UUY01855.1"/>
    </source>
</evidence>
<dbReference type="RefSeq" id="WP_353862399.1">
    <property type="nucleotide sequence ID" value="NZ_CP088295.1"/>
</dbReference>
<dbReference type="InterPro" id="IPR019587">
    <property type="entry name" value="Polyketide_cyclase/dehydratase"/>
</dbReference>
<dbReference type="SUPFAM" id="SSF55961">
    <property type="entry name" value="Bet v1-like"/>
    <property type="match status" value="1"/>
</dbReference>
<dbReference type="PANTHER" id="PTHR39683:SF4">
    <property type="entry name" value="COENZYME Q-BINDING PROTEIN COQ10 START DOMAIN-CONTAINING PROTEIN"/>
    <property type="match status" value="1"/>
</dbReference>
<accession>A0ABY5PBF7</accession>
<reference evidence="2" key="1">
    <citation type="submission" date="2021-11" db="EMBL/GenBank/DDBJ databases">
        <title>Cultivation dependent microbiological survey of springs from the worlds oldest radium mine currently devoted to the extraction of radon-saturated water.</title>
        <authorList>
            <person name="Kapinusova G."/>
            <person name="Smrhova T."/>
            <person name="Strejcek M."/>
            <person name="Suman J."/>
            <person name="Jani K."/>
            <person name="Pajer P."/>
            <person name="Uhlik O."/>
        </authorList>
    </citation>
    <scope>NUCLEOTIDE SEQUENCE [LARGE SCALE GENOMIC DNA]</scope>
    <source>
        <strain evidence="2">J379</strain>
    </source>
</reference>
<keyword evidence="2" id="KW-1185">Reference proteome</keyword>
<dbReference type="EMBL" id="CP088295">
    <property type="protein sequence ID" value="UUY01855.1"/>
    <property type="molecule type" value="Genomic_DNA"/>
</dbReference>
<dbReference type="Pfam" id="PF10604">
    <property type="entry name" value="Polyketide_cyc2"/>
    <property type="match status" value="1"/>
</dbReference>
<gene>
    <name evidence="1" type="ORF">LRS13_14095</name>
</gene>
<dbReference type="InterPro" id="IPR023393">
    <property type="entry name" value="START-like_dom_sf"/>
</dbReference>
<dbReference type="PANTHER" id="PTHR39683">
    <property type="entry name" value="CONSERVED PROTEIN TB16.3"/>
    <property type="match status" value="1"/>
</dbReference>
<proteinExistence type="predicted"/>